<feature type="domain" description="C-type lectin" evidence="8">
    <location>
        <begin position="2512"/>
        <end position="2628"/>
    </location>
</feature>
<dbReference type="Pfam" id="PF00059">
    <property type="entry name" value="Lectin_C"/>
    <property type="match status" value="15"/>
</dbReference>
<dbReference type="InterPro" id="IPR050111">
    <property type="entry name" value="C-type_lectin/snaclec_domain"/>
</dbReference>
<dbReference type="InterPro" id="IPR006585">
    <property type="entry name" value="FTP1"/>
</dbReference>
<dbReference type="SMART" id="SM00042">
    <property type="entry name" value="CUB"/>
    <property type="match status" value="7"/>
</dbReference>
<evidence type="ECO:0000256" key="3">
    <source>
        <dbReference type="ARBA" id="ARBA00023157"/>
    </source>
</evidence>
<feature type="compositionally biased region" description="Acidic residues" evidence="5">
    <location>
        <begin position="1175"/>
        <end position="1185"/>
    </location>
</feature>
<dbReference type="InterPro" id="IPR016186">
    <property type="entry name" value="C-type_lectin-like/link_sf"/>
</dbReference>
<feature type="domain" description="C-type lectin" evidence="8">
    <location>
        <begin position="1033"/>
        <end position="1149"/>
    </location>
</feature>
<dbReference type="Pfam" id="PF00431">
    <property type="entry name" value="CUB"/>
    <property type="match status" value="7"/>
</dbReference>
<evidence type="ECO:0000256" key="1">
    <source>
        <dbReference type="ARBA" id="ARBA00022723"/>
    </source>
</evidence>
<dbReference type="InterPro" id="IPR000859">
    <property type="entry name" value="CUB_dom"/>
</dbReference>
<feature type="domain" description="C-type lectin" evidence="8">
    <location>
        <begin position="2952"/>
        <end position="3066"/>
    </location>
</feature>
<dbReference type="Pfam" id="PF22633">
    <property type="entry name" value="F5_F8_type_C_2"/>
    <property type="match status" value="1"/>
</dbReference>
<feature type="domain" description="CUB" evidence="7">
    <location>
        <begin position="1206"/>
        <end position="1319"/>
    </location>
</feature>
<dbReference type="Proteomes" id="UP001195483">
    <property type="component" value="Unassembled WGS sequence"/>
</dbReference>
<feature type="domain" description="C-type lectin" evidence="8">
    <location>
        <begin position="2367"/>
        <end position="2482"/>
    </location>
</feature>
<dbReference type="PANTHER" id="PTHR22803">
    <property type="entry name" value="MANNOSE, PHOSPHOLIPASE, LECTIN RECEPTOR RELATED"/>
    <property type="match status" value="1"/>
</dbReference>
<dbReference type="FunFam" id="2.60.120.290:FF:000018">
    <property type="entry name" value="cubilin"/>
    <property type="match status" value="1"/>
</dbReference>
<keyword evidence="1" id="KW-0479">Metal-binding</keyword>
<gene>
    <name evidence="9" type="ORF">CHS0354_010570</name>
</gene>
<feature type="domain" description="C-type lectin" evidence="8">
    <location>
        <begin position="472"/>
        <end position="590"/>
    </location>
</feature>
<dbReference type="CDD" id="cd00037">
    <property type="entry name" value="CLECT"/>
    <property type="match status" value="14"/>
</dbReference>
<dbReference type="Gene3D" id="2.60.120.260">
    <property type="entry name" value="Galactose-binding domain-like"/>
    <property type="match status" value="1"/>
</dbReference>
<dbReference type="FunFam" id="2.60.120.290:FF:000042">
    <property type="entry name" value="AGAP005526-PA"/>
    <property type="match status" value="1"/>
</dbReference>
<feature type="domain" description="CUB" evidence="7">
    <location>
        <begin position="1667"/>
        <end position="1780"/>
    </location>
</feature>
<dbReference type="SUPFAM" id="SSF56436">
    <property type="entry name" value="C-type lectin-like"/>
    <property type="match status" value="15"/>
</dbReference>
<feature type="domain" description="CUB" evidence="7">
    <location>
        <begin position="1899"/>
        <end position="2013"/>
    </location>
</feature>
<dbReference type="EMBL" id="JAEAOA010000663">
    <property type="protein sequence ID" value="KAK3585791.1"/>
    <property type="molecule type" value="Genomic_DNA"/>
</dbReference>
<dbReference type="SUPFAM" id="SSF49854">
    <property type="entry name" value="Spermadhesin, CUB domain"/>
    <property type="match status" value="7"/>
</dbReference>
<reference evidence="9" key="1">
    <citation type="journal article" date="2021" name="Genome Biol. Evol.">
        <title>A High-Quality Reference Genome for a Parasitic Bivalve with Doubly Uniparental Inheritance (Bivalvia: Unionida).</title>
        <authorList>
            <person name="Smith C.H."/>
        </authorList>
    </citation>
    <scope>NUCLEOTIDE SEQUENCE</scope>
    <source>
        <strain evidence="9">CHS0354</strain>
    </source>
</reference>
<feature type="domain" description="C-type lectin" evidence="8">
    <location>
        <begin position="768"/>
        <end position="878"/>
    </location>
</feature>
<feature type="domain" description="CUB" evidence="7">
    <location>
        <begin position="1441"/>
        <end position="1552"/>
    </location>
</feature>
<feature type="domain" description="C-type lectin" evidence="8">
    <location>
        <begin position="43"/>
        <end position="162"/>
    </location>
</feature>
<name>A0AAE0S5Q6_9BIVA</name>
<evidence type="ECO:0000256" key="5">
    <source>
        <dbReference type="SAM" id="MobiDB-lite"/>
    </source>
</evidence>
<dbReference type="InterPro" id="IPR008979">
    <property type="entry name" value="Galactose-bd-like_sf"/>
</dbReference>
<comment type="caution">
    <text evidence="9">The sequence shown here is derived from an EMBL/GenBank/DDBJ whole genome shotgun (WGS) entry which is preliminary data.</text>
</comment>
<dbReference type="InterPro" id="IPR001304">
    <property type="entry name" value="C-type_lectin-like"/>
</dbReference>
<feature type="domain" description="C-type lectin" evidence="8">
    <location>
        <begin position="900"/>
        <end position="1011"/>
    </location>
</feature>
<accession>A0AAE0S5Q6</accession>
<sequence length="3320" mass="374155">MKYFYCRDRMNLDASALFLLFAVTYGLLVKAQNCPHGWLDRPGSATCYSFRFKQKKSWSDARLECQRYDGDLLKIETDKEKVWVLSYVHHIGNDGWWTGLNNRKQGDVTTWFWADGMALEPNLLKWAQGEPNNYLGQEHCAEIWQGIFNDTNCDRQLYYICERPKRVPLSCDVDDGWEHLGGNCYKFMPINRNYEDATYACTQHDASLVDIFNEDMQQLVTDLAKHYGRNSWLGLHVVHDWNENVVLKWTNGSAPVKTWWSGSETSNHILSNTSSCVILNATKNDLQNWEYANCMEGSSFICTKQSGLCSDGWVQRQGRCYFFFSQKTMSWKDSVAFCNLRGAMLIQMNRADNIEFLSTELLESFGQDVDSMWIGISGKDGTWSRLSGDAVNVTSSMWAENVMQTDTDTNVSTKCAYIQRDDRDLKWHISADCLIERGVICTASSNRPIKPPPLVFPEPKCMENWLASLPNCFKVNTEPVTWFEARMKCQQEGGDLAVIANEQDQKLLSSEIEQEVWIGLNDREQENKYVWLDRNDQASLTYWRRGEPDNKIIGNMYTENCVAMGSSIGTQDHGKWIDYPCAFKLGFVCQRMAVRNIAVGKTARQSSLYLMHMASFAVDNNINYNLTDNIMCSHTIRELNPWWEVDLGTQYNIGSVIIHHRMHNELCLHGQQNLRIQLKNGTLETGIKIVHDQPCLSHAVITVEVPPSISARYVRIDIPPDQIGYLALCEVEVLEAIPLQHLQSTTTAKEIGPSNSTGCGGGWTRSLATGQCYQKGIDKLTWTDASEACRSWKAKLVSVQSPQEGLFLAGIAQNEENLWIGVSAIPADHHLWLTVDRKTVSFSDWGTVQRGAYCALNSIPRRTWQAVNCQRRESYICIKGDETALACSEGWIADSAIKTCYTLEKASRNWHEAESACKTRNSHLVSLNSMTEYIFVTALKEQFLTDNIWIGLHDSLVEGNWTWSDGSSFLFKKWAPNEPNNYNGSEDCGVIQSKKLMNDLTCTEYLMSMCKRPALLSPTCDNGWELDPNTRICFKFGNEKKTWNGSRAACQKLGGDLATVKSPDEQMYIYNRVHRIIGSYGCWIGAFETSTKNIWNGVDGSPITYTDWGQEEPNNPTAENCASIRLDQSPNQGKWNDQNCTLMLPYICQKSVSDLIPSSRATTTSTLTTTTNQVETDEDKDYGDFDDGNYYNEDYTDEDHLPSTSCGGSLTNNSESFTSPGYPDEYPHGVNCSWLITVSPGLIIRLAFNTFNLEDDSSCNYDYVEVYDNSSVVPSSKMGRYCDSAYPPTLTSTNNVMVVLFVSDSSKAHEGFSASYVALNASTLCGSTLTALTGVLTSPNFPSNYPHQIQCVWTIVAPSRNKILINFTDFEIETHSSCANDYLEIRNGNLAKSPLFGTYCGTNIDKLIVSHSNHMYLKFKTDNTHSARGFRLSYDSTGTGCGGDLSTPTGSFISPNYPKPNVHNAECFWRIQVSRGSTIQLAFVDLDIERHSDCSFDYVEVRETNAFGRLLGKFCGTSVPNPINSTTNQLWVKYRTDSSVAGRGLHASYSSNCNNRLTSYSGVIESPNFPNSYPYNCNCTWIIDTSLGNTINVSFSHFDIETHTSCQYDHLEIRDGENENGTLIGNFCGSSLPQPISSSRDVMWIQFISDNSLARNGFRLEYITIGCGGYLTEATGEFTSPNYPNPYPNRRECLWTITVSTGSYIQVTITDFDLESHSECKYDALEVFGGPDDTAPRLARLCHKQTSPQVLTSTGNMLFVRFRSDYSGSGKGFRALYKALSGGCGGNFTSFTGTIVSKNYPKNYPHNTDCEWLITVPERKNVYLTFEDFDVEKSSDCRLDYVSVYDGPINNSLELMHHCGNSLPDPSVYQTNSNTMYIRMRSDGNGAARGFKASYKIGCGGIMNAEVEGEISSTNYSGIYDKSSNCSWLIQVDQSNERITLTFTHMDIEEAANCDHDYVTVMDGNDERAPLIGTYCGNAVPLPVTSQGSALYVKFVSDSSIERTGFRAVYTKSTSTMVWESPCGYLTDPIHFEDFCYDINDFLTTWQGARTRCQRDGGDLLSITSKNEQLYIEERLKSRMLGYYWIGANDHGTEGRWKWSNGDPYFYFNWNSGEPNSAGSGDDCAAIMAHISYKWNDVSCNRRYGFICKRKTIQTTSTPIPSKKPTNNSETGSLGCYQNWLEYGSSCYLFVQNRTNWDIALQSCRQKGGDLASFANQEQQNFIFSRMPLVYMNSRTLPCYFPEFCYEGYLGRRFPWSHRGHFINTIRIYEGGYWIGMSMRDIQIAKLFQWSDNSKVTFTTWSDNEPNTYDDKERVCVIMDQQTGLWADKDCSNDMLGYICKMQRISQNSTSLSPAVRGCSYENSIEYASSCYMFVNNRKSWNNAQEYCVKEGGNLAVIMDSHTQAFLSSEMVNKYPNYWIGLRKMNDTRLYQWINGGAVTYTSWNKDFTGNEDTSCVSIRALKPFGLWETENCSVSLPYICQMPWFGSTLSSRLTTSVTTTEAPCPSGWTSHDNFCYMISSNEETWFEARTSCLRQGADLTSITNDAESMFLETHLRLTTHTNIWLGLNILDEDKGYMWSDGSALAYTRWSQDEPNDLNGNEKCVECWKYNMLWNGNNCYKSIGFICKKARGVDALTTEVMETSTEPVSCGTDLPWKYYNDYCYYTSFDSIKTWHSAQTFCVDKGAELASIHSKIENNLIFSAVSRLDSKAWIGLNEFGLNDFSHTKYVWSDNTPVNYFNWNLHEPDDANFRATCVSMNSGGGLWADEDCGTKLPFVCKRRYSKVTPLPTSPTQVAVGGCPPDFFIFGSKCFLIRSTARYDFDTARNTCIQYGTGFTLASINSQLEQMFLVLYMREAGGSSAFIGLNDLQEDGQYDWLDNSPVSYINFRAGQPSLHSRENCVEMLSDGTWNNLNCGSLRGFICQGPRGKNLTEPTPTIPSSHCPAGYTVYPITEQCYRILNSSQSWNESLTLCQADGATLATIADLYDMYFLELLSNAKALSEVSLWIGLTDFKGTGVFQWISGATVTYTKWDYGEPRLHENRCVAIHKGVWKQVSCDSSQPAICQTVRESTEFSRRTTISTEQVECSNSSVAFGTKCYLVVLNMPVDWFTAQVMCRDNGMIIASIHSLQESEFIKNLMLAHYRDSPVKSVWIGLVENPKQWFIWTDNTPINFFNWDDKEPNMNTETLACAELSALTGSWYDDDCSAKKGFVCKGDPAPLVRTNESSSKITVTGPNQFYDGSNTENAGMTLAPGQIVGIIVGILGAFVILGVCLYVYQHGKYNAFLTFLQRRYTPVSVLGNADHDSLIVEMHSTSEGYDQ</sequence>
<feature type="transmembrane region" description="Helical" evidence="6">
    <location>
        <begin position="3256"/>
        <end position="3277"/>
    </location>
</feature>
<proteinExistence type="predicted"/>
<feature type="region of interest" description="Disordered" evidence="5">
    <location>
        <begin position="1164"/>
        <end position="1185"/>
    </location>
</feature>
<keyword evidence="6" id="KW-1133">Transmembrane helix</keyword>
<evidence type="ECO:0000313" key="9">
    <source>
        <dbReference type="EMBL" id="KAK3585791.1"/>
    </source>
</evidence>
<feature type="domain" description="CUB" evidence="7">
    <location>
        <begin position="1784"/>
        <end position="1898"/>
    </location>
</feature>
<dbReference type="Gene3D" id="2.60.120.290">
    <property type="entry name" value="Spermadhesin, CUB domain"/>
    <property type="match status" value="7"/>
</dbReference>
<feature type="domain" description="C-type lectin" evidence="8">
    <location>
        <begin position="2659"/>
        <end position="2779"/>
    </location>
</feature>
<keyword evidence="10" id="KW-1185">Reference proteome</keyword>
<keyword evidence="2" id="KW-0106">Calcium</keyword>
<keyword evidence="3 4" id="KW-1015">Disulfide bond</keyword>
<feature type="domain" description="CUB" evidence="7">
    <location>
        <begin position="1325"/>
        <end position="1437"/>
    </location>
</feature>
<evidence type="ECO:0000256" key="4">
    <source>
        <dbReference type="PROSITE-ProRule" id="PRU00059"/>
    </source>
</evidence>
<dbReference type="InterPro" id="IPR016187">
    <property type="entry name" value="CTDL_fold"/>
</dbReference>
<dbReference type="SMART" id="SM00607">
    <property type="entry name" value="FTP"/>
    <property type="match status" value="1"/>
</dbReference>
<keyword evidence="6" id="KW-0812">Transmembrane</keyword>
<dbReference type="InterPro" id="IPR018378">
    <property type="entry name" value="C-type_lectin_CS"/>
</dbReference>
<feature type="disulfide bond" evidence="4">
    <location>
        <begin position="1899"/>
        <end position="1926"/>
    </location>
</feature>
<dbReference type="InterPro" id="IPR035914">
    <property type="entry name" value="Sperma_CUB_dom_sf"/>
</dbReference>
<dbReference type="SUPFAM" id="SSF49785">
    <property type="entry name" value="Galactose-binding domain-like"/>
    <property type="match status" value="1"/>
</dbReference>
<feature type="domain" description="C-type lectin" evidence="8">
    <location>
        <begin position="180"/>
        <end position="303"/>
    </location>
</feature>
<evidence type="ECO:0000259" key="7">
    <source>
        <dbReference type="PROSITE" id="PS01180"/>
    </source>
</evidence>
<feature type="domain" description="C-type lectin" evidence="8">
    <location>
        <begin position="3094"/>
        <end position="3214"/>
    </location>
</feature>
<dbReference type="CDD" id="cd00041">
    <property type="entry name" value="CUB"/>
    <property type="match status" value="7"/>
</dbReference>
<protein>
    <submittedName>
        <fullName evidence="9">Uncharacterized protein</fullName>
    </submittedName>
</protein>
<evidence type="ECO:0000259" key="8">
    <source>
        <dbReference type="PROSITE" id="PS50041"/>
    </source>
</evidence>
<dbReference type="PROSITE" id="PS00615">
    <property type="entry name" value="C_TYPE_LECTIN_1"/>
    <property type="match status" value="6"/>
</dbReference>
<dbReference type="GO" id="GO:0046872">
    <property type="term" value="F:metal ion binding"/>
    <property type="evidence" value="ECO:0007669"/>
    <property type="project" value="UniProtKB-KW"/>
</dbReference>
<evidence type="ECO:0000256" key="6">
    <source>
        <dbReference type="SAM" id="Phobius"/>
    </source>
</evidence>
<reference evidence="9" key="3">
    <citation type="submission" date="2023-05" db="EMBL/GenBank/DDBJ databases">
        <authorList>
            <person name="Smith C.H."/>
        </authorList>
    </citation>
    <scope>NUCLEOTIDE SEQUENCE</scope>
    <source>
        <strain evidence="9">CHS0354</strain>
        <tissue evidence="9">Mantle</tissue>
    </source>
</reference>
<organism evidence="9 10">
    <name type="scientific">Potamilus streckersoni</name>
    <dbReference type="NCBI Taxonomy" id="2493646"/>
    <lineage>
        <taxon>Eukaryota</taxon>
        <taxon>Metazoa</taxon>
        <taxon>Spiralia</taxon>
        <taxon>Lophotrochozoa</taxon>
        <taxon>Mollusca</taxon>
        <taxon>Bivalvia</taxon>
        <taxon>Autobranchia</taxon>
        <taxon>Heteroconchia</taxon>
        <taxon>Palaeoheterodonta</taxon>
        <taxon>Unionida</taxon>
        <taxon>Unionoidea</taxon>
        <taxon>Unionidae</taxon>
        <taxon>Ambleminae</taxon>
        <taxon>Lampsilini</taxon>
        <taxon>Potamilus</taxon>
    </lineage>
</organism>
<dbReference type="PROSITE" id="PS50041">
    <property type="entry name" value="C_TYPE_LECTIN_2"/>
    <property type="match status" value="15"/>
</dbReference>
<feature type="domain" description="C-type lectin" evidence="8">
    <location>
        <begin position="2032"/>
        <end position="2149"/>
    </location>
</feature>
<feature type="domain" description="C-type lectin" evidence="8">
    <location>
        <begin position="2183"/>
        <end position="2332"/>
    </location>
</feature>
<comment type="caution">
    <text evidence="4">Lacks conserved residue(s) required for the propagation of feature annotation.</text>
</comment>
<evidence type="ECO:0000313" key="10">
    <source>
        <dbReference type="Proteomes" id="UP001195483"/>
    </source>
</evidence>
<keyword evidence="6" id="KW-0472">Membrane</keyword>
<dbReference type="SMART" id="SM00034">
    <property type="entry name" value="CLECT"/>
    <property type="match status" value="15"/>
</dbReference>
<evidence type="ECO:0000256" key="2">
    <source>
        <dbReference type="ARBA" id="ARBA00022837"/>
    </source>
</evidence>
<feature type="domain" description="C-type lectin" evidence="8">
    <location>
        <begin position="316"/>
        <end position="442"/>
    </location>
</feature>
<feature type="domain" description="CUB" evidence="7">
    <location>
        <begin position="1553"/>
        <end position="1665"/>
    </location>
</feature>
<reference evidence="9" key="2">
    <citation type="journal article" date="2021" name="Genome Biol. Evol.">
        <title>Developing a high-quality reference genome for a parasitic bivalve with doubly uniparental inheritance (Bivalvia: Unionida).</title>
        <authorList>
            <person name="Smith C.H."/>
        </authorList>
    </citation>
    <scope>NUCLEOTIDE SEQUENCE</scope>
    <source>
        <strain evidence="9">CHS0354</strain>
        <tissue evidence="9">Mantle</tissue>
    </source>
</reference>
<dbReference type="FunFam" id="2.60.120.290:FF:000013">
    <property type="entry name" value="Membrane frizzled-related protein"/>
    <property type="match status" value="5"/>
</dbReference>
<dbReference type="Gene3D" id="3.10.100.10">
    <property type="entry name" value="Mannose-Binding Protein A, subunit A"/>
    <property type="match status" value="15"/>
</dbReference>
<feature type="domain" description="C-type lectin" evidence="8">
    <location>
        <begin position="2807"/>
        <end position="2924"/>
    </location>
</feature>
<dbReference type="PROSITE" id="PS01180">
    <property type="entry name" value="CUB"/>
    <property type="match status" value="7"/>
</dbReference>